<dbReference type="EMBL" id="QGTT01000024">
    <property type="protein sequence ID" value="PWW07902.1"/>
    <property type="molecule type" value="Genomic_DNA"/>
</dbReference>
<dbReference type="RefSeq" id="WP_181394966.1">
    <property type="nucleotide sequence ID" value="NZ_QGTT01000024.1"/>
</dbReference>
<feature type="domain" description="Bacterial repeat" evidence="9">
    <location>
        <begin position="53"/>
        <end position="122"/>
    </location>
</feature>
<dbReference type="Gene3D" id="3.40.50.200">
    <property type="entry name" value="Peptidase S8/S53 domain"/>
    <property type="match status" value="1"/>
</dbReference>
<evidence type="ECO:0000256" key="1">
    <source>
        <dbReference type="ARBA" id="ARBA00011073"/>
    </source>
</evidence>
<dbReference type="PROSITE" id="PS51257">
    <property type="entry name" value="PROKAR_LIPOPROTEIN"/>
    <property type="match status" value="1"/>
</dbReference>
<reference evidence="10 11" key="1">
    <citation type="submission" date="2018-05" db="EMBL/GenBank/DDBJ databases">
        <title>Freshwater and sediment microbial communities from various areas in North America, analyzing microbe dynamics in response to fracking.</title>
        <authorList>
            <person name="Lamendella R."/>
        </authorList>
    </citation>
    <scope>NUCLEOTIDE SEQUENCE [LARGE SCALE GENOMIC DNA]</scope>
    <source>
        <strain evidence="10 11">125B1</strain>
    </source>
</reference>
<protein>
    <submittedName>
        <fullName evidence="10">Carboxypeptidase family protein</fullName>
    </submittedName>
</protein>
<dbReference type="InterPro" id="IPR015500">
    <property type="entry name" value="Peptidase_S8_subtilisin-rel"/>
</dbReference>
<feature type="chain" id="PRO_5016389108" evidence="7">
    <location>
        <begin position="26"/>
        <end position="1374"/>
    </location>
</feature>
<feature type="active site" description="Charge relay system" evidence="5">
    <location>
        <position position="528"/>
    </location>
</feature>
<dbReference type="GO" id="GO:0006508">
    <property type="term" value="P:proteolysis"/>
    <property type="evidence" value="ECO:0007669"/>
    <property type="project" value="UniProtKB-KW"/>
</dbReference>
<organism evidence="10 11">
    <name type="scientific">Pseudidiomarina maritima</name>
    <dbReference type="NCBI Taxonomy" id="519453"/>
    <lineage>
        <taxon>Bacteria</taxon>
        <taxon>Pseudomonadati</taxon>
        <taxon>Pseudomonadota</taxon>
        <taxon>Gammaproteobacteria</taxon>
        <taxon>Alteromonadales</taxon>
        <taxon>Idiomarinaceae</taxon>
        <taxon>Pseudidiomarina</taxon>
    </lineage>
</organism>
<dbReference type="Pfam" id="PF22352">
    <property type="entry name" value="K319L-like_PKD"/>
    <property type="match status" value="1"/>
</dbReference>
<feature type="region of interest" description="Disordered" evidence="6">
    <location>
        <begin position="33"/>
        <end position="77"/>
    </location>
</feature>
<proteinExistence type="inferred from homology"/>
<evidence type="ECO:0000256" key="6">
    <source>
        <dbReference type="SAM" id="MobiDB-lite"/>
    </source>
</evidence>
<evidence type="ECO:0000256" key="2">
    <source>
        <dbReference type="ARBA" id="ARBA00022670"/>
    </source>
</evidence>
<keyword evidence="7" id="KW-0732">Signal</keyword>
<feature type="domain" description="Peptidase S8/S53" evidence="8">
    <location>
        <begin position="520"/>
        <end position="775"/>
    </location>
</feature>
<dbReference type="GO" id="GO:0004180">
    <property type="term" value="F:carboxypeptidase activity"/>
    <property type="evidence" value="ECO:0007669"/>
    <property type="project" value="UniProtKB-KW"/>
</dbReference>
<evidence type="ECO:0000313" key="11">
    <source>
        <dbReference type="Proteomes" id="UP000246964"/>
    </source>
</evidence>
<dbReference type="InterPro" id="IPR044060">
    <property type="entry name" value="Bacterial_rp_domain"/>
</dbReference>
<dbReference type="Gene3D" id="2.60.40.10">
    <property type="entry name" value="Immunoglobulins"/>
    <property type="match status" value="1"/>
</dbReference>
<evidence type="ECO:0000259" key="8">
    <source>
        <dbReference type="Pfam" id="PF00082"/>
    </source>
</evidence>
<feature type="active site" description="Charge relay system" evidence="5">
    <location>
        <position position="553"/>
    </location>
</feature>
<dbReference type="InterPro" id="IPR050131">
    <property type="entry name" value="Peptidase_S8_subtilisin-like"/>
</dbReference>
<feature type="region of interest" description="Disordered" evidence="6">
    <location>
        <begin position="1352"/>
        <end position="1374"/>
    </location>
</feature>
<dbReference type="Proteomes" id="UP000246964">
    <property type="component" value="Unassembled WGS sequence"/>
</dbReference>
<dbReference type="InterPro" id="IPR000209">
    <property type="entry name" value="Peptidase_S8/S53_dom"/>
</dbReference>
<comment type="similarity">
    <text evidence="1 5">Belongs to the peptidase S8 family.</text>
</comment>
<dbReference type="PRINTS" id="PR00723">
    <property type="entry name" value="SUBTILISIN"/>
</dbReference>
<dbReference type="InterPro" id="IPR013783">
    <property type="entry name" value="Ig-like_fold"/>
</dbReference>
<dbReference type="PANTHER" id="PTHR43806:SF11">
    <property type="entry name" value="CEREVISIN-RELATED"/>
    <property type="match status" value="1"/>
</dbReference>
<feature type="active site" description="Charge relay system" evidence="5">
    <location>
        <position position="739"/>
    </location>
</feature>
<evidence type="ECO:0000259" key="9">
    <source>
        <dbReference type="Pfam" id="PF18998"/>
    </source>
</evidence>
<dbReference type="Gene3D" id="2.60.40.1120">
    <property type="entry name" value="Carboxypeptidase-like, regulatory domain"/>
    <property type="match status" value="1"/>
</dbReference>
<keyword evidence="2 5" id="KW-0645">Protease</keyword>
<evidence type="ECO:0000256" key="7">
    <source>
        <dbReference type="SAM" id="SignalP"/>
    </source>
</evidence>
<dbReference type="SUPFAM" id="SSF49464">
    <property type="entry name" value="Carboxypeptidase regulatory domain-like"/>
    <property type="match status" value="1"/>
</dbReference>
<name>A0A317PYV6_9GAMM</name>
<dbReference type="Pfam" id="PF18998">
    <property type="entry name" value="Flg_new_2"/>
    <property type="match status" value="1"/>
</dbReference>
<comment type="caution">
    <text evidence="10">The sequence shown here is derived from an EMBL/GenBank/DDBJ whole genome shotgun (WGS) entry which is preliminary data.</text>
</comment>
<dbReference type="Pfam" id="PF20773">
    <property type="entry name" value="InhA-like_MAM"/>
    <property type="match status" value="1"/>
</dbReference>
<dbReference type="InterPro" id="IPR023828">
    <property type="entry name" value="Peptidase_S8_Ser-AS"/>
</dbReference>
<dbReference type="PANTHER" id="PTHR43806">
    <property type="entry name" value="PEPTIDASE S8"/>
    <property type="match status" value="1"/>
</dbReference>
<evidence type="ECO:0000313" key="10">
    <source>
        <dbReference type="EMBL" id="PWW07902.1"/>
    </source>
</evidence>
<feature type="compositionally biased region" description="Low complexity" evidence="6">
    <location>
        <begin position="1352"/>
        <end position="1364"/>
    </location>
</feature>
<evidence type="ECO:0000256" key="4">
    <source>
        <dbReference type="ARBA" id="ARBA00022825"/>
    </source>
</evidence>
<dbReference type="SUPFAM" id="SSF52743">
    <property type="entry name" value="Subtilisin-like"/>
    <property type="match status" value="1"/>
</dbReference>
<evidence type="ECO:0000256" key="5">
    <source>
        <dbReference type="PROSITE-ProRule" id="PRU01240"/>
    </source>
</evidence>
<dbReference type="PROSITE" id="PS00138">
    <property type="entry name" value="SUBTILASE_SER"/>
    <property type="match status" value="1"/>
</dbReference>
<dbReference type="PROSITE" id="PS51892">
    <property type="entry name" value="SUBTILASE"/>
    <property type="match status" value="1"/>
</dbReference>
<keyword evidence="4 5" id="KW-0720">Serine protease</keyword>
<keyword evidence="11" id="KW-1185">Reference proteome</keyword>
<accession>A0A317PYV6</accession>
<sequence length="1374" mass="146814">MDRSTYRMGGLARSLRLILTGVAAATVLTACGGSDDPEPITPPPPPPPPPASYTVTAEAGEGGSVAPTEQEVESGEQASIEVTADTGYDIDGVTGCGGDLAGTTYTTGAITEDCTVSASFIKKTYTVATDVTEGGSWSPTEAIVEHGDSTSFVLTWDPVDYRILTTEGCEGSFADDTYTTGPITAACVVQAQLQFNEAPQCDAGDDTDANAGDRVSIEGTGSDDMEIVSWLWEQISGPEVVILDPASPTLEFDAPEVTEVTTLVFRLTVTDNEGKTATDEVTVTLYPVYPELTGVAMFAGDARAVGSTVTVYLDSSEDLRSINWQVTKRADASAVDFTAINDNAAIEFNVDDVGLYDVVATSHSGDSMQSMAVLTSSVPAPDPAALENYDGTTALDEVVAVVLNQSWVVSDTLTEAELTSLITSDYSTLNPVAYDATQGLLVQYDADSILVREQLEMLKLQPNIASVNQRVHVGVNAEISFSTALPDDGDTWADGGSNWHLETEQGANFVEAWNTVTGNENVQIAVVDGGFYAEHEELQGRYSHLLTASQSAHGNGTAGAIVGASNNGVGVTGINHSSQAVLARWGVQSYAEALAQDDANDLRKIKVVNNSWGPMGNNSSSISMGIYFSRSYRQLALAHQDVLHVWAAGNDGRSATYQNGALHLNNNGSYSPLSNIMVVAAHGSDGLLLPYSNYGTSVDIAAPSEYLGVGAVNAGVSEYYASEDDSYGSCYSGGFNGTSAASPVVAGAASLIYSMYPGFTPAEVKQILVDSADTYVTQRHANAASCNGVPETVELPSPIPVLNVANAVAMAQDIINSKVTISHYMVNPFMNQVQFIMTSIDNNLAVQSFDWQLESLSAEQNWSVTDSGTGDVGIFAGMFDGDAQEHRLTVNVELYDPQSDTIVNASRSYTFSLAQVFINTRDTVNLNAIGGAELQIANEAGQLYSFTGYSSESGITPAWLKPGSYSVYAEATDYQSSAVSFTATTDEPQTIYLNMTTLDAGSVGSISGRVVNQNDEPVAGASVRISGGELTNGYFASAVTNSAGEYVISNISKVSSTGQPIESFTMEATASMHTTVVRDEVIVLAGLDRVENFRLNELEESEEVIFADSFENGPGEWSAVGMWHLESMTGNSLYNLLVDEGYVLFAPDEVADHAYLPQAYDGDYVWWYGKADTGTFIGEQASSDTLLSGGRSTSSNMGMLTSPVIDLSNTNQPMLDLQSWWEIESVNPNSSGFDLLRIQVSMNGDNFVTVRTLNPYVDPNDTQRAAKPFSSAGYNRKPVWTNELLDLSAYAGSQIQIRFQFATIDHLYNGFRGWVIDHVRVVDRYSEVVDPSIASGRVEHPDSAELLQQLRQPQWQPEQAQQAPVRDSMDGVQR</sequence>
<gene>
    <name evidence="10" type="ORF">DET45_1247</name>
</gene>
<dbReference type="InterPro" id="IPR008969">
    <property type="entry name" value="CarboxyPept-like_regulatory"/>
</dbReference>
<dbReference type="GO" id="GO:0004252">
    <property type="term" value="F:serine-type endopeptidase activity"/>
    <property type="evidence" value="ECO:0007669"/>
    <property type="project" value="UniProtKB-UniRule"/>
</dbReference>
<dbReference type="InterPro" id="IPR036852">
    <property type="entry name" value="Peptidase_S8/S53_dom_sf"/>
</dbReference>
<feature type="compositionally biased region" description="Pro residues" evidence="6">
    <location>
        <begin position="39"/>
        <end position="51"/>
    </location>
</feature>
<keyword evidence="3 5" id="KW-0378">Hydrolase</keyword>
<dbReference type="Pfam" id="PF00082">
    <property type="entry name" value="Peptidase_S8"/>
    <property type="match status" value="1"/>
</dbReference>
<keyword evidence="10" id="KW-0121">Carboxypeptidase</keyword>
<evidence type="ECO:0000256" key="3">
    <source>
        <dbReference type="ARBA" id="ARBA00022801"/>
    </source>
</evidence>
<feature type="signal peptide" evidence="7">
    <location>
        <begin position="1"/>
        <end position="25"/>
    </location>
</feature>